<dbReference type="PANTHER" id="PTHR42928:SF5">
    <property type="entry name" value="BLR1237 PROTEIN"/>
    <property type="match status" value="1"/>
</dbReference>
<dbReference type="Pfam" id="PF03401">
    <property type="entry name" value="TctC"/>
    <property type="match status" value="1"/>
</dbReference>
<gene>
    <name evidence="3" type="ORF">G3I67_04250</name>
</gene>
<dbReference type="PIRSF" id="PIRSF017082">
    <property type="entry name" value="YflP"/>
    <property type="match status" value="1"/>
</dbReference>
<dbReference type="EMBL" id="JAAGRN010000002">
    <property type="protein sequence ID" value="NDY82440.1"/>
    <property type="molecule type" value="Genomic_DNA"/>
</dbReference>
<dbReference type="InterPro" id="IPR005064">
    <property type="entry name" value="BUG"/>
</dbReference>
<evidence type="ECO:0000256" key="2">
    <source>
        <dbReference type="SAM" id="SignalP"/>
    </source>
</evidence>
<comment type="caution">
    <text evidence="3">The sequence shown here is derived from an EMBL/GenBank/DDBJ whole genome shotgun (WGS) entry which is preliminary data.</text>
</comment>
<dbReference type="InterPro" id="IPR042100">
    <property type="entry name" value="Bug_dom1"/>
</dbReference>
<name>A0A6B2QVL8_9BURK</name>
<organism evidence="3">
    <name type="scientific">Sheuella amnicola</name>
    <dbReference type="NCBI Taxonomy" id="2707330"/>
    <lineage>
        <taxon>Bacteria</taxon>
        <taxon>Pseudomonadati</taxon>
        <taxon>Pseudomonadota</taxon>
        <taxon>Betaproteobacteria</taxon>
        <taxon>Burkholderiales</taxon>
        <taxon>Alcaligenaceae</taxon>
        <taxon>Sheuella</taxon>
    </lineage>
</organism>
<dbReference type="Gene3D" id="3.40.190.10">
    <property type="entry name" value="Periplasmic binding protein-like II"/>
    <property type="match status" value="1"/>
</dbReference>
<accession>A0A6B2QVL8</accession>
<feature type="signal peptide" evidence="2">
    <location>
        <begin position="1"/>
        <end position="23"/>
    </location>
</feature>
<feature type="chain" id="PRO_5025392665" evidence="2">
    <location>
        <begin position="24"/>
        <end position="330"/>
    </location>
</feature>
<sequence>MKAFWIKQIVPLFLIACVCSASVAQHIKPLADFPTQAITIISPFPPGGGNDSVSRLLAAELATIIGQPVVVENKGGAGGNLGTSQAARAKPDGYTLVMSQTSIIAVNPVMYSNAGFDPAVDFQPISQLTAAPVVFVVREQSPYRDLNDYLKDAQNRPGSINFATPGNGTLSHLTTMRLANNAGVKLTHVPYRGAGPAVTDLLGGQVDMVVTSPSSVEGLVSSGKLRVIAATNANLIGVFKSVPTLERLGIKNMEVVDWYGVFAPKATPPDRIEYLSRAIRQAMRSPAVIAKINQGGSEVVASEQKAFVKKVEQEIAEWKDVVRKSGIRAD</sequence>
<dbReference type="PANTHER" id="PTHR42928">
    <property type="entry name" value="TRICARBOXYLATE-BINDING PROTEIN"/>
    <property type="match status" value="1"/>
</dbReference>
<dbReference type="CDD" id="cd07012">
    <property type="entry name" value="PBP2_Bug_TTT"/>
    <property type="match status" value="1"/>
</dbReference>
<dbReference type="AlphaFoldDB" id="A0A6B2QVL8"/>
<protein>
    <submittedName>
        <fullName evidence="3">Tripartite tricarboxylate transporter substrate binding protein</fullName>
    </submittedName>
</protein>
<proteinExistence type="inferred from homology"/>
<dbReference type="Gene3D" id="3.40.190.150">
    <property type="entry name" value="Bordetella uptake gene, domain 1"/>
    <property type="match status" value="1"/>
</dbReference>
<evidence type="ECO:0000313" key="3">
    <source>
        <dbReference type="EMBL" id="NDY82440.1"/>
    </source>
</evidence>
<reference evidence="3" key="1">
    <citation type="submission" date="2020-02" db="EMBL/GenBank/DDBJ databases">
        <authorList>
            <person name="Chen W.-M."/>
        </authorList>
    </citation>
    <scope>NUCLEOTIDE SEQUENCE</scope>
    <source>
        <strain evidence="3">NBD-18</strain>
    </source>
</reference>
<keyword evidence="2" id="KW-0732">Signal</keyword>
<comment type="similarity">
    <text evidence="1">Belongs to the UPF0065 (bug) family.</text>
</comment>
<dbReference type="RefSeq" id="WP_163651854.1">
    <property type="nucleotide sequence ID" value="NZ_JAAGRN010000002.1"/>
</dbReference>
<dbReference type="SUPFAM" id="SSF53850">
    <property type="entry name" value="Periplasmic binding protein-like II"/>
    <property type="match status" value="1"/>
</dbReference>
<evidence type="ECO:0000256" key="1">
    <source>
        <dbReference type="ARBA" id="ARBA00006987"/>
    </source>
</evidence>